<gene>
    <name evidence="2" type="ORF">AKAME5_001434600</name>
</gene>
<comment type="caution">
    <text evidence="2">The sequence shown here is derived from an EMBL/GenBank/DDBJ whole genome shotgun (WGS) entry which is preliminary data.</text>
</comment>
<feature type="region of interest" description="Disordered" evidence="1">
    <location>
        <begin position="81"/>
        <end position="157"/>
    </location>
</feature>
<feature type="compositionally biased region" description="Basic and acidic residues" evidence="1">
    <location>
        <begin position="88"/>
        <end position="100"/>
    </location>
</feature>
<evidence type="ECO:0000313" key="2">
    <source>
        <dbReference type="EMBL" id="GLD62652.1"/>
    </source>
</evidence>
<reference evidence="2" key="1">
    <citation type="submission" date="2022-08" db="EMBL/GenBank/DDBJ databases">
        <title>Genome sequencing of akame (Lates japonicus).</title>
        <authorList>
            <person name="Hashiguchi Y."/>
            <person name="Takahashi H."/>
        </authorList>
    </citation>
    <scope>NUCLEOTIDE SEQUENCE</scope>
    <source>
        <strain evidence="2">Kochi</strain>
    </source>
</reference>
<keyword evidence="3" id="KW-1185">Reference proteome</keyword>
<dbReference type="AlphaFoldDB" id="A0AAD3MW17"/>
<name>A0AAD3MW17_LATJO</name>
<protein>
    <submittedName>
        <fullName evidence="2">Thyroid adenoma-associated protein homolog</fullName>
    </submittedName>
</protein>
<evidence type="ECO:0000256" key="1">
    <source>
        <dbReference type="SAM" id="MobiDB-lite"/>
    </source>
</evidence>
<proteinExistence type="predicted"/>
<accession>A0AAD3MW17</accession>
<sequence length="157" mass="17028">MCCEGGHNYLSEVTLHVSGQSHRVKKKTQSRGCGVGRGAEKLHKLLGQGPKGSAWSEEQLDGALLEACLHTLALVYTPLQAKNPTTSHRQESSVRPEPQRHLLSTSTPLGAPTRRSPATKPAHQSPQPPLHHHTNPSASDPTKDSYITEPPPKACWD</sequence>
<dbReference type="Proteomes" id="UP001279410">
    <property type="component" value="Unassembled WGS sequence"/>
</dbReference>
<organism evidence="2 3">
    <name type="scientific">Lates japonicus</name>
    <name type="common">Japanese lates</name>
    <dbReference type="NCBI Taxonomy" id="270547"/>
    <lineage>
        <taxon>Eukaryota</taxon>
        <taxon>Metazoa</taxon>
        <taxon>Chordata</taxon>
        <taxon>Craniata</taxon>
        <taxon>Vertebrata</taxon>
        <taxon>Euteleostomi</taxon>
        <taxon>Actinopterygii</taxon>
        <taxon>Neopterygii</taxon>
        <taxon>Teleostei</taxon>
        <taxon>Neoteleostei</taxon>
        <taxon>Acanthomorphata</taxon>
        <taxon>Carangaria</taxon>
        <taxon>Carangaria incertae sedis</taxon>
        <taxon>Centropomidae</taxon>
        <taxon>Lates</taxon>
    </lineage>
</organism>
<evidence type="ECO:0000313" key="3">
    <source>
        <dbReference type="Proteomes" id="UP001279410"/>
    </source>
</evidence>
<dbReference type="EMBL" id="BRZM01000054">
    <property type="protein sequence ID" value="GLD62652.1"/>
    <property type="molecule type" value="Genomic_DNA"/>
</dbReference>